<feature type="transmembrane region" description="Helical" evidence="7">
    <location>
        <begin position="173"/>
        <end position="194"/>
    </location>
</feature>
<protein>
    <submittedName>
        <fullName evidence="8">Sporulation integral membrane protein YtvI</fullName>
    </submittedName>
</protein>
<evidence type="ECO:0000256" key="5">
    <source>
        <dbReference type="ARBA" id="ARBA00023136"/>
    </source>
</evidence>
<evidence type="ECO:0000256" key="7">
    <source>
        <dbReference type="SAM" id="Phobius"/>
    </source>
</evidence>
<feature type="region of interest" description="Disordered" evidence="6">
    <location>
        <begin position="365"/>
        <end position="394"/>
    </location>
</feature>
<name>A0A926D960_9FIRM</name>
<evidence type="ECO:0000256" key="3">
    <source>
        <dbReference type="ARBA" id="ARBA00022692"/>
    </source>
</evidence>
<keyword evidence="4 7" id="KW-1133">Transmembrane helix</keyword>
<evidence type="ECO:0000256" key="4">
    <source>
        <dbReference type="ARBA" id="ARBA00022989"/>
    </source>
</evidence>
<dbReference type="AlphaFoldDB" id="A0A926D960"/>
<evidence type="ECO:0000256" key="2">
    <source>
        <dbReference type="ARBA" id="ARBA00009773"/>
    </source>
</evidence>
<feature type="transmembrane region" description="Helical" evidence="7">
    <location>
        <begin position="252"/>
        <end position="274"/>
    </location>
</feature>
<dbReference type="RefSeq" id="WP_249320270.1">
    <property type="nucleotide sequence ID" value="NZ_JACRSN010000021.1"/>
</dbReference>
<dbReference type="PANTHER" id="PTHR21716:SF68">
    <property type="entry name" value="TRANSPORT PROTEIN YTVI-RELATED"/>
    <property type="match status" value="1"/>
</dbReference>
<comment type="subcellular location">
    <subcellularLocation>
        <location evidence="1">Membrane</location>
        <topology evidence="1">Multi-pass membrane protein</topology>
    </subcellularLocation>
</comment>
<reference evidence="8" key="1">
    <citation type="submission" date="2020-08" db="EMBL/GenBank/DDBJ databases">
        <title>Genome public.</title>
        <authorList>
            <person name="Liu C."/>
            <person name="Sun Q."/>
        </authorList>
    </citation>
    <scope>NUCLEOTIDE SEQUENCE</scope>
    <source>
        <strain evidence="8">NSJ-40</strain>
    </source>
</reference>
<feature type="transmembrane region" description="Helical" evidence="7">
    <location>
        <begin position="37"/>
        <end position="55"/>
    </location>
</feature>
<dbReference type="Proteomes" id="UP000651482">
    <property type="component" value="Unassembled WGS sequence"/>
</dbReference>
<feature type="transmembrane region" description="Helical" evidence="7">
    <location>
        <begin position="286"/>
        <end position="306"/>
    </location>
</feature>
<evidence type="ECO:0000256" key="6">
    <source>
        <dbReference type="SAM" id="MobiDB-lite"/>
    </source>
</evidence>
<dbReference type="InterPro" id="IPR002549">
    <property type="entry name" value="AI-2E-like"/>
</dbReference>
<dbReference type="GO" id="GO:0016020">
    <property type="term" value="C:membrane"/>
    <property type="evidence" value="ECO:0007669"/>
    <property type="project" value="UniProtKB-SubCell"/>
</dbReference>
<feature type="transmembrane region" description="Helical" evidence="7">
    <location>
        <begin position="326"/>
        <end position="348"/>
    </location>
</feature>
<evidence type="ECO:0000256" key="1">
    <source>
        <dbReference type="ARBA" id="ARBA00004141"/>
    </source>
</evidence>
<accession>A0A926D960</accession>
<evidence type="ECO:0000313" key="9">
    <source>
        <dbReference type="Proteomes" id="UP000651482"/>
    </source>
</evidence>
<dbReference type="InterPro" id="IPR014227">
    <property type="entry name" value="YtvI-like"/>
</dbReference>
<evidence type="ECO:0000313" key="8">
    <source>
        <dbReference type="EMBL" id="MBC8534685.1"/>
    </source>
</evidence>
<gene>
    <name evidence="8" type="primary">ytvI</name>
    <name evidence="8" type="ORF">IAG03_11955</name>
</gene>
<dbReference type="NCBIfam" id="TIGR02872">
    <property type="entry name" value="spore_ytvI"/>
    <property type="match status" value="1"/>
</dbReference>
<keyword evidence="9" id="KW-1185">Reference proteome</keyword>
<keyword evidence="3 7" id="KW-0812">Transmembrane</keyword>
<organism evidence="8 9">
    <name type="scientific">Yeguia hominis</name>
    <dbReference type="NCBI Taxonomy" id="2763662"/>
    <lineage>
        <taxon>Bacteria</taxon>
        <taxon>Bacillati</taxon>
        <taxon>Bacillota</taxon>
        <taxon>Clostridia</taxon>
        <taxon>Eubacteriales</taxon>
        <taxon>Yeguiaceae</taxon>
        <taxon>Yeguia</taxon>
    </lineage>
</organism>
<proteinExistence type="inferred from homology"/>
<dbReference type="GO" id="GO:0055085">
    <property type="term" value="P:transmembrane transport"/>
    <property type="evidence" value="ECO:0007669"/>
    <property type="project" value="TreeGrafter"/>
</dbReference>
<dbReference type="EMBL" id="JACRSN010000021">
    <property type="protein sequence ID" value="MBC8534685.1"/>
    <property type="molecule type" value="Genomic_DNA"/>
</dbReference>
<comment type="caution">
    <text evidence="8">The sequence shown here is derived from an EMBL/GenBank/DDBJ whole genome shotgun (WGS) entry which is preliminary data.</text>
</comment>
<sequence length="394" mass="43484">MEPQMRTQKRRTFIINCIYFALIFGIVFLFFRYAIHLVMPFVIALLISLLVKPLINLIHTKTKINRNLISILTVLLFYGTVGVLAVLLVIKLFDSAKDLLLQLPSFYTKNLEPSLNEFFNALENSVKRVDPSLVTAVDSIFENLSKSLGDAVSSVSMKLVGSITKYATSVPGILINILITIISTFFITTDYYVITSFLSNQIPEKTRNFLFSVKRQLGKTLGKYIRSYALVLLITFSELFIGLSIIRISNALLIAAVIAFFDILPIIGSGLFLIPWSVISLVQGEYLTALGLILLYIVITIIRNIIEPKIVGTQVGLHPIVTLVSMIVGAGLFGGFGLVGLPVTIALIKNLDDEGIIHVLKRPPLSPSADAADILDEKEHTAEENPQTTDPPSC</sequence>
<feature type="transmembrane region" description="Helical" evidence="7">
    <location>
        <begin position="224"/>
        <end position="246"/>
    </location>
</feature>
<feature type="transmembrane region" description="Helical" evidence="7">
    <location>
        <begin position="67"/>
        <end position="90"/>
    </location>
</feature>
<feature type="transmembrane region" description="Helical" evidence="7">
    <location>
        <begin position="12"/>
        <end position="31"/>
    </location>
</feature>
<dbReference type="PANTHER" id="PTHR21716">
    <property type="entry name" value="TRANSMEMBRANE PROTEIN"/>
    <property type="match status" value="1"/>
</dbReference>
<keyword evidence="5 7" id="KW-0472">Membrane</keyword>
<dbReference type="Pfam" id="PF01594">
    <property type="entry name" value="AI-2E_transport"/>
    <property type="match status" value="1"/>
</dbReference>
<feature type="compositionally biased region" description="Polar residues" evidence="6">
    <location>
        <begin position="384"/>
        <end position="394"/>
    </location>
</feature>
<comment type="similarity">
    <text evidence="2">Belongs to the autoinducer-2 exporter (AI-2E) (TC 2.A.86) family.</text>
</comment>